<dbReference type="Proteomes" id="UP000001283">
    <property type="component" value="Plasmid WSH-002_p2"/>
</dbReference>
<evidence type="ECO:0000313" key="2">
    <source>
        <dbReference type="EMBL" id="AEN92143.1"/>
    </source>
</evidence>
<proteinExistence type="predicted"/>
<protein>
    <submittedName>
        <fullName evidence="2">Uncharacterized protein</fullName>
    </submittedName>
</protein>
<dbReference type="AlphaFoldDB" id="A0A8D3X4C1"/>
<feature type="chain" id="PRO_5034423491" evidence="1">
    <location>
        <begin position="27"/>
        <end position="237"/>
    </location>
</feature>
<dbReference type="KEGG" id="bmh:BMWSH_p210"/>
<dbReference type="InterPro" id="IPR031032">
    <property type="entry name" value="Gpos_C8-like"/>
</dbReference>
<name>A0A8D3X4C1_PRIMW</name>
<accession>A0A8D3X4C1</accession>
<dbReference type="RefSeq" id="WP_014462154.1">
    <property type="nucleotide sequence ID" value="NC_017140.1"/>
</dbReference>
<keyword evidence="2" id="KW-0614">Plasmid</keyword>
<reference evidence="2 3" key="1">
    <citation type="journal article" date="2011" name="J. Bacteriol.">
        <title>Complete genome sequence of the industrial strain Bacillus megaterium WSH-002.</title>
        <authorList>
            <person name="Liu L."/>
            <person name="Li Y."/>
            <person name="Zhang J."/>
            <person name="Zou W."/>
            <person name="Zhou Z."/>
            <person name="Liu J."/>
            <person name="Li X."/>
            <person name="Wang L."/>
            <person name="Chen J."/>
        </authorList>
    </citation>
    <scope>NUCLEOTIDE SEQUENCE [LARGE SCALE GENOMIC DNA]</scope>
    <source>
        <strain evidence="3">WSH-002</strain>
        <plasmid evidence="2">WSH-002_p2</plasmid>
    </source>
</reference>
<evidence type="ECO:0000313" key="3">
    <source>
        <dbReference type="Proteomes" id="UP000001283"/>
    </source>
</evidence>
<keyword evidence="1" id="KW-0732">Signal</keyword>
<sequence>MKNLFKSLMAFVILLGLVAPYSTANAQETNADEKSDCQTCSLKGEYSEKELKAMLKDEGVTIDDTSDEDKKAVQNLLNSKKSIKDELKKQKDNGFKNYSDAKMYMTFNNAHLGGYDYDKAVVYGTLLQDVDGNVLVVTAWADLENNKLIKYEIGKVTNDNPNEFQSLVSYEKSKKVEGDFSASGFKWNGKSFACGMSGVLACITYCGVVGMACGPGAAACGTVCDLVCGSAFAYACS</sequence>
<dbReference type="NCBIfam" id="TIGR04450">
    <property type="entry name" value="Gpos_C8_like"/>
    <property type="match status" value="1"/>
</dbReference>
<geneLocation type="plasmid" evidence="2 3">
    <name>WSH-002_p2</name>
</geneLocation>
<feature type="signal peptide" evidence="1">
    <location>
        <begin position="1"/>
        <end position="26"/>
    </location>
</feature>
<gene>
    <name evidence="2" type="ORF">BMWSH_p210</name>
</gene>
<organism evidence="2 3">
    <name type="scientific">Priestia megaterium (strain WSH-002)</name>
    <name type="common">Bacillus megaterium</name>
    <dbReference type="NCBI Taxonomy" id="1006007"/>
    <lineage>
        <taxon>Bacteria</taxon>
        <taxon>Bacillati</taxon>
        <taxon>Bacillota</taxon>
        <taxon>Bacilli</taxon>
        <taxon>Bacillales</taxon>
        <taxon>Bacillaceae</taxon>
        <taxon>Priestia</taxon>
    </lineage>
</organism>
<evidence type="ECO:0000256" key="1">
    <source>
        <dbReference type="SAM" id="SignalP"/>
    </source>
</evidence>
<dbReference type="EMBL" id="CP003019">
    <property type="protein sequence ID" value="AEN92143.1"/>
    <property type="molecule type" value="Genomic_DNA"/>
</dbReference>